<dbReference type="SUPFAM" id="SSF52343">
    <property type="entry name" value="Ferredoxin reductase-like, C-terminal NADP-linked domain"/>
    <property type="match status" value="1"/>
</dbReference>
<dbReference type="FunFam" id="3.40.50.80:FF:000010">
    <property type="entry name" value="Flavohemoprotein"/>
    <property type="match status" value="1"/>
</dbReference>
<reference evidence="20" key="3">
    <citation type="submission" date="2023-10" db="EMBL/GenBank/DDBJ databases">
        <title>Analysis of Resistance Genes of Carbapenem-resistant Providencia rettgeri.</title>
        <authorList>
            <person name="Liu M."/>
        </authorList>
    </citation>
    <scope>NUCLEOTIDE SEQUENCE</scope>
    <source>
        <strain evidence="20">QITACRE101</strain>
    </source>
</reference>
<comment type="function">
    <text evidence="14 17">Is involved in NO detoxification in an aerobic process, termed nitric oxide dioxygenase (NOD) reaction that utilizes O(2) and NAD(P)H to convert NO to nitrate, which protects the bacterium from various noxious nitrogen compounds. Therefore, plays a central role in the inducible response to nitrosative stress.</text>
</comment>
<dbReference type="GO" id="GO:0046872">
    <property type="term" value="F:metal ion binding"/>
    <property type="evidence" value="ECO:0007669"/>
    <property type="project" value="UniProtKB-KW"/>
</dbReference>
<dbReference type="EMBL" id="JARVQW010000006">
    <property type="protein sequence ID" value="MDH2306416.1"/>
    <property type="molecule type" value="Genomic_DNA"/>
</dbReference>
<dbReference type="Gene3D" id="2.40.30.10">
    <property type="entry name" value="Translation factors"/>
    <property type="match status" value="1"/>
</dbReference>
<keyword evidence="7 17" id="KW-0285">Flavoprotein</keyword>
<dbReference type="PRINTS" id="PR00410">
    <property type="entry name" value="PHEHYDRXLASE"/>
</dbReference>
<evidence type="ECO:0000256" key="13">
    <source>
        <dbReference type="ARBA" id="ARBA00023027"/>
    </source>
</evidence>
<dbReference type="EC" id="1.14.12.17" evidence="17"/>
<keyword evidence="11 17" id="KW-0560">Oxidoreductase</keyword>
<keyword evidence="5 17" id="KW-0349">Heme</keyword>
<dbReference type="InterPro" id="IPR001433">
    <property type="entry name" value="OxRdtase_FAD/NAD-bd"/>
</dbReference>
<evidence type="ECO:0000256" key="8">
    <source>
        <dbReference type="ARBA" id="ARBA00022723"/>
    </source>
</evidence>
<dbReference type="InterPro" id="IPR000971">
    <property type="entry name" value="Globin"/>
</dbReference>
<dbReference type="PANTHER" id="PTHR43396:SF3">
    <property type="entry name" value="FLAVOHEMOPROTEIN"/>
    <property type="match status" value="1"/>
</dbReference>
<keyword evidence="8 17" id="KW-0479">Metal-binding</keyword>
<keyword evidence="4 17" id="KW-0216">Detoxification</keyword>
<comment type="cofactor">
    <cofactor evidence="17">
        <name>heme b</name>
        <dbReference type="ChEBI" id="CHEBI:60344"/>
    </cofactor>
    <text evidence="17">Binds 1 heme b (iron(II)-protoporphyrin IX) group per subunit.</text>
</comment>
<reference evidence="21 22" key="1">
    <citation type="submission" date="2018-06" db="EMBL/GenBank/DDBJ databases">
        <authorList>
            <consortium name="Pathogen Informatics"/>
            <person name="Doyle S."/>
        </authorList>
    </citation>
    <scope>NUCLEOTIDE SEQUENCE [LARGE SCALE GENOMIC DNA]</scope>
    <source>
        <strain evidence="21 22">NCTC11801</strain>
    </source>
</reference>
<dbReference type="GO" id="GO:0009636">
    <property type="term" value="P:response to toxic substance"/>
    <property type="evidence" value="ECO:0007669"/>
    <property type="project" value="UniProtKB-KW"/>
</dbReference>
<feature type="site" description="Influences the redox potential of the prosthetic heme and FAD groups" evidence="17">
    <location>
        <position position="84"/>
    </location>
</feature>
<dbReference type="CDD" id="cd14776">
    <property type="entry name" value="HmpEc-globin-like"/>
    <property type="match status" value="1"/>
</dbReference>
<keyword evidence="6 17" id="KW-0561">Oxygen transport</keyword>
<sequence>MLDSQTIAIVKSTIPAIAETGPKLTAHFYDRMFKQHPELKDIFNMTHQMNGDQREALFNAICAYAVNIETPEALISAVEKIAQKHVSLNIKPEHYPIVGENLLAAIDELLSPGQEVLDAWGRAYGVLADIFIGREAVIYQENADKIGGWEGLREFKLKQKQPQSDVITSFEFVPVDGKPVADYRPGQYITIYVNNQGFENQEIRQYSLTTAPNGRSYRIAVKREEQGSVSNFLHQQLNEGDHVLLAPPCGDFFIDVDGQTPVTLISAGVGLTPMLSMLNHLTEQGHNAQVNWFHAAENGAVHAFRHEIQQLLAKQQTSQSAIWFNQPREEDRLGFDYQYEGLMNLELVREWIEQPNMQFYFCGPVGFMQHVGKQLIAMGVDADAIHYECFGPHKVLPLN</sequence>
<evidence type="ECO:0000256" key="17">
    <source>
        <dbReference type="HAMAP-Rule" id="MF_01252"/>
    </source>
</evidence>
<evidence type="ECO:0000256" key="10">
    <source>
        <dbReference type="ARBA" id="ARBA00022857"/>
    </source>
</evidence>
<dbReference type="GeneID" id="93672610"/>
<dbReference type="InterPro" id="IPR012292">
    <property type="entry name" value="Globin/Proto"/>
</dbReference>
<dbReference type="EMBL" id="UGTZ01000001">
    <property type="protein sequence ID" value="SUC30705.1"/>
    <property type="molecule type" value="Genomic_DNA"/>
</dbReference>
<comment type="similarity">
    <text evidence="1 17">In the C-terminal section; belongs to the flavoprotein pyridine nucleotide cytochrome reductase family.</text>
</comment>
<comment type="domain">
    <text evidence="17">Consists of two distinct domains; an N-terminal heme-containing oxygen-binding domain and a C-terminal reductase domain with binding sites for FAD and NAD(P)H.</text>
</comment>
<dbReference type="GO" id="GO:0071500">
    <property type="term" value="P:cellular response to nitrosative stress"/>
    <property type="evidence" value="ECO:0007669"/>
    <property type="project" value="TreeGrafter"/>
</dbReference>
<dbReference type="InterPro" id="IPR017927">
    <property type="entry name" value="FAD-bd_FR_type"/>
</dbReference>
<dbReference type="FunFam" id="1.10.490.10:FF:000003">
    <property type="entry name" value="Flavohemoprotein"/>
    <property type="match status" value="1"/>
</dbReference>
<evidence type="ECO:0000313" key="20">
    <source>
        <dbReference type="EMBL" id="MDH2306416.1"/>
    </source>
</evidence>
<evidence type="ECO:0000256" key="5">
    <source>
        <dbReference type="ARBA" id="ARBA00022617"/>
    </source>
</evidence>
<evidence type="ECO:0000259" key="18">
    <source>
        <dbReference type="PROSITE" id="PS01033"/>
    </source>
</evidence>
<keyword evidence="3 17" id="KW-0813">Transport</keyword>
<evidence type="ECO:0000313" key="22">
    <source>
        <dbReference type="Proteomes" id="UP000254208"/>
    </source>
</evidence>
<dbReference type="Pfam" id="PF00042">
    <property type="entry name" value="Globin"/>
    <property type="match status" value="1"/>
</dbReference>
<feature type="site" description="Involved in heme-bound ligand stabilization and O-O bond activation" evidence="17">
    <location>
        <position position="29"/>
    </location>
</feature>
<keyword evidence="21" id="KW-0223">Dioxygenase</keyword>
<dbReference type="InterPro" id="IPR023950">
    <property type="entry name" value="Hmp"/>
</dbReference>
<evidence type="ECO:0000256" key="11">
    <source>
        <dbReference type="ARBA" id="ARBA00023002"/>
    </source>
</evidence>
<evidence type="ECO:0000256" key="16">
    <source>
        <dbReference type="ARBA" id="ARBA00049433"/>
    </source>
</evidence>
<gene>
    <name evidence="20" type="primary">hmpA</name>
    <name evidence="17" type="synonym">hmp</name>
    <name evidence="21" type="synonym">hmp_2</name>
    <name evidence="21" type="ORF">NCTC11801_01638</name>
    <name evidence="20" type="ORF">QDQ51_13465</name>
</gene>
<dbReference type="SUPFAM" id="SSF63380">
    <property type="entry name" value="Riboflavin synthase domain-like"/>
    <property type="match status" value="1"/>
</dbReference>
<evidence type="ECO:0000256" key="7">
    <source>
        <dbReference type="ARBA" id="ARBA00022630"/>
    </source>
</evidence>
<feature type="binding site" evidence="17">
    <location>
        <begin position="389"/>
        <end position="392"/>
    </location>
    <ligand>
        <name>FAD</name>
        <dbReference type="ChEBI" id="CHEBI:57692"/>
    </ligand>
</feature>
<evidence type="ECO:0000256" key="12">
    <source>
        <dbReference type="ARBA" id="ARBA00023004"/>
    </source>
</evidence>
<feature type="binding site" evidence="17">
    <location>
        <position position="188"/>
    </location>
    <ligand>
        <name>FAD</name>
        <dbReference type="ChEBI" id="CHEBI:57692"/>
    </ligand>
</feature>
<keyword evidence="10 17" id="KW-0521">NADP</keyword>
<keyword evidence="13 17" id="KW-0520">NAD</keyword>
<feature type="active site" description="Charge relay system" evidence="17">
    <location>
        <position position="95"/>
    </location>
</feature>
<evidence type="ECO:0000313" key="21">
    <source>
        <dbReference type="EMBL" id="SUC30705.1"/>
    </source>
</evidence>
<evidence type="ECO:0000259" key="19">
    <source>
        <dbReference type="PROSITE" id="PS51384"/>
    </source>
</evidence>
<evidence type="ECO:0000256" key="6">
    <source>
        <dbReference type="ARBA" id="ARBA00022621"/>
    </source>
</evidence>
<evidence type="ECO:0000256" key="15">
    <source>
        <dbReference type="ARBA" id="ARBA00048649"/>
    </source>
</evidence>
<dbReference type="Pfam" id="PF00970">
    <property type="entry name" value="FAD_binding_6"/>
    <property type="match status" value="1"/>
</dbReference>
<evidence type="ECO:0000256" key="2">
    <source>
        <dbReference type="ARBA" id="ARBA00008414"/>
    </source>
</evidence>
<dbReference type="Gene3D" id="3.40.50.80">
    <property type="entry name" value="Nucleotide-binding domain of ferredoxin-NADP reductase (FNR) module"/>
    <property type="match status" value="1"/>
</dbReference>
<dbReference type="GO" id="GO:0046210">
    <property type="term" value="P:nitric oxide catabolic process"/>
    <property type="evidence" value="ECO:0007669"/>
    <property type="project" value="TreeGrafter"/>
</dbReference>
<feature type="binding site" evidence="17">
    <location>
        <begin position="268"/>
        <end position="273"/>
    </location>
    <ligand>
        <name>NADP(+)</name>
        <dbReference type="ChEBI" id="CHEBI:58349"/>
    </ligand>
</feature>
<evidence type="ECO:0000256" key="3">
    <source>
        <dbReference type="ARBA" id="ARBA00022448"/>
    </source>
</evidence>
<dbReference type="Proteomes" id="UP000254208">
    <property type="component" value="Unassembled WGS sequence"/>
</dbReference>
<dbReference type="CDD" id="cd06184">
    <property type="entry name" value="flavohem_like_fad_nad_binding"/>
    <property type="match status" value="1"/>
</dbReference>
<feature type="active site" description="Charge relay system" evidence="17">
    <location>
        <position position="135"/>
    </location>
</feature>
<reference evidence="20" key="2">
    <citation type="submission" date="2023-04" db="EMBL/GenBank/DDBJ databases">
        <authorList>
            <person name="Li W."/>
        </authorList>
    </citation>
    <scope>NUCLEOTIDE SEQUENCE</scope>
    <source>
        <strain evidence="20">QITACRE101</strain>
    </source>
</reference>
<dbReference type="PANTHER" id="PTHR43396">
    <property type="entry name" value="FLAVOHEMOPROTEIN"/>
    <property type="match status" value="1"/>
</dbReference>
<dbReference type="InterPro" id="IPR009050">
    <property type="entry name" value="Globin-like_sf"/>
</dbReference>
<keyword evidence="9 17" id="KW-0274">FAD</keyword>
<dbReference type="GO" id="GO:0071949">
    <property type="term" value="F:FAD binding"/>
    <property type="evidence" value="ECO:0007669"/>
    <property type="project" value="InterPro"/>
</dbReference>
<feature type="domain" description="Globin" evidence="18">
    <location>
        <begin position="1"/>
        <end position="136"/>
    </location>
</feature>
<feature type="binding site" description="proximal binding residue" evidence="17">
    <location>
        <position position="85"/>
    </location>
    <ligand>
        <name>heme b</name>
        <dbReference type="ChEBI" id="CHEBI:60344"/>
    </ligand>
    <ligandPart>
        <name>Fe</name>
        <dbReference type="ChEBI" id="CHEBI:18248"/>
    </ligandPart>
</feature>
<dbReference type="GO" id="GO:0020037">
    <property type="term" value="F:heme binding"/>
    <property type="evidence" value="ECO:0007669"/>
    <property type="project" value="InterPro"/>
</dbReference>
<protein>
    <recommendedName>
        <fullName evidence="17">Flavohemoprotein</fullName>
    </recommendedName>
    <alternativeName>
        <fullName evidence="17">Flavohemoglobin</fullName>
    </alternativeName>
    <alternativeName>
        <fullName evidence="17">Hemoglobin-like protein</fullName>
    </alternativeName>
    <alternativeName>
        <fullName evidence="17">Nitric oxide dioxygenase</fullName>
        <shortName evidence="17">NO oxygenase</shortName>
        <shortName evidence="17">NOD</shortName>
        <ecNumber evidence="17">1.14.12.17</ecNumber>
    </alternativeName>
</protein>
<evidence type="ECO:0000256" key="9">
    <source>
        <dbReference type="ARBA" id="ARBA00022827"/>
    </source>
</evidence>
<dbReference type="RefSeq" id="WP_004912719.1">
    <property type="nucleotide sequence ID" value="NZ_ABEXOA020000031.1"/>
</dbReference>
<dbReference type="InterPro" id="IPR039261">
    <property type="entry name" value="FNR_nucleotide-bd"/>
</dbReference>
<feature type="site" description="Influences the redox potential of the prosthetic heme and FAD groups" evidence="17">
    <location>
        <position position="388"/>
    </location>
</feature>
<dbReference type="SUPFAM" id="SSF46458">
    <property type="entry name" value="Globin-like"/>
    <property type="match status" value="1"/>
</dbReference>
<dbReference type="AlphaFoldDB" id="A0A1B8SS83"/>
<dbReference type="NCBIfam" id="NF009805">
    <property type="entry name" value="PRK13289.1"/>
    <property type="match status" value="1"/>
</dbReference>
<dbReference type="PROSITE" id="PS01033">
    <property type="entry name" value="GLOBIN"/>
    <property type="match status" value="1"/>
</dbReference>
<keyword evidence="12 17" id="KW-0408">Iron</keyword>
<comment type="catalytic activity">
    <reaction evidence="16 17">
        <text>2 nitric oxide + NADPH + 2 O2 = 2 nitrate + NADP(+) + H(+)</text>
        <dbReference type="Rhea" id="RHEA:19465"/>
        <dbReference type="ChEBI" id="CHEBI:15378"/>
        <dbReference type="ChEBI" id="CHEBI:15379"/>
        <dbReference type="ChEBI" id="CHEBI:16480"/>
        <dbReference type="ChEBI" id="CHEBI:17632"/>
        <dbReference type="ChEBI" id="CHEBI:57783"/>
        <dbReference type="ChEBI" id="CHEBI:58349"/>
        <dbReference type="EC" id="1.14.12.17"/>
    </reaction>
</comment>
<dbReference type="FunFam" id="2.40.30.10:FF:000034">
    <property type="entry name" value="Flavohemoprotein"/>
    <property type="match status" value="1"/>
</dbReference>
<evidence type="ECO:0000256" key="4">
    <source>
        <dbReference type="ARBA" id="ARBA00022575"/>
    </source>
</evidence>
<dbReference type="OMA" id="ADIHYEV"/>
<evidence type="ECO:0000313" key="23">
    <source>
        <dbReference type="Proteomes" id="UP001162044"/>
    </source>
</evidence>
<dbReference type="GO" id="GO:0005344">
    <property type="term" value="F:oxygen carrier activity"/>
    <property type="evidence" value="ECO:0007669"/>
    <property type="project" value="UniProtKB-UniRule"/>
</dbReference>
<dbReference type="Pfam" id="PF00175">
    <property type="entry name" value="NAD_binding_1"/>
    <property type="match status" value="1"/>
</dbReference>
<comment type="similarity">
    <text evidence="2 17">Belongs to the globin family. Two-domain flavohemoproteins subfamily.</text>
</comment>
<dbReference type="Gene3D" id="1.10.490.10">
    <property type="entry name" value="Globins"/>
    <property type="match status" value="1"/>
</dbReference>
<comment type="catalytic activity">
    <reaction evidence="15 17">
        <text>2 nitric oxide + NADH + 2 O2 = 2 nitrate + NAD(+) + H(+)</text>
        <dbReference type="Rhea" id="RHEA:19469"/>
        <dbReference type="ChEBI" id="CHEBI:15378"/>
        <dbReference type="ChEBI" id="CHEBI:15379"/>
        <dbReference type="ChEBI" id="CHEBI:16480"/>
        <dbReference type="ChEBI" id="CHEBI:17632"/>
        <dbReference type="ChEBI" id="CHEBI:57540"/>
        <dbReference type="ChEBI" id="CHEBI:57945"/>
        <dbReference type="EC" id="1.14.12.17"/>
    </reaction>
</comment>
<dbReference type="GO" id="GO:0019825">
    <property type="term" value="F:oxygen binding"/>
    <property type="evidence" value="ECO:0007669"/>
    <property type="project" value="InterPro"/>
</dbReference>
<dbReference type="PROSITE" id="PS51384">
    <property type="entry name" value="FAD_FR"/>
    <property type="match status" value="1"/>
</dbReference>
<dbReference type="GO" id="GO:0008941">
    <property type="term" value="F:nitric oxide dioxygenase NAD(P)H activity"/>
    <property type="evidence" value="ECO:0007669"/>
    <property type="project" value="UniProtKB-UniRule"/>
</dbReference>
<accession>A0A1B8SS83</accession>
<name>A0A1B8SS83_PRORE</name>
<feature type="region of interest" description="Reductase" evidence="17">
    <location>
        <begin position="147"/>
        <end position="399"/>
    </location>
</feature>
<evidence type="ECO:0000256" key="1">
    <source>
        <dbReference type="ARBA" id="ARBA00006401"/>
    </source>
</evidence>
<comment type="cofactor">
    <cofactor evidence="17">
        <name>FAD</name>
        <dbReference type="ChEBI" id="CHEBI:57692"/>
    </cofactor>
    <text evidence="17">Binds 1 FAD per subunit.</text>
</comment>
<dbReference type="InterPro" id="IPR017938">
    <property type="entry name" value="Riboflavin_synthase-like_b-brl"/>
</dbReference>
<evidence type="ECO:0000256" key="14">
    <source>
        <dbReference type="ARBA" id="ARBA00025094"/>
    </source>
</evidence>
<feature type="binding site" evidence="17">
    <location>
        <begin position="204"/>
        <end position="207"/>
    </location>
    <ligand>
        <name>FAD</name>
        <dbReference type="ChEBI" id="CHEBI:57692"/>
    </ligand>
</feature>
<dbReference type="InterPro" id="IPR008333">
    <property type="entry name" value="Cbr1-like_FAD-bd_dom"/>
</dbReference>
<organism evidence="20 23">
    <name type="scientific">Providencia rettgeri</name>
    <dbReference type="NCBI Taxonomy" id="587"/>
    <lineage>
        <taxon>Bacteria</taxon>
        <taxon>Pseudomonadati</taxon>
        <taxon>Pseudomonadota</taxon>
        <taxon>Gammaproteobacteria</taxon>
        <taxon>Enterobacterales</taxon>
        <taxon>Morganellaceae</taxon>
        <taxon>Providencia</taxon>
    </lineage>
</organism>
<dbReference type="OrthoDB" id="9801223at2"/>
<proteinExistence type="inferred from homology"/>
<dbReference type="Proteomes" id="UP001162044">
    <property type="component" value="Unassembled WGS sequence"/>
</dbReference>
<feature type="domain" description="FAD-binding FR-type" evidence="19">
    <location>
        <begin position="150"/>
        <end position="255"/>
    </location>
</feature>
<dbReference type="HAMAP" id="MF_01252">
    <property type="entry name" value="Hmp"/>
    <property type="match status" value="1"/>
</dbReference>